<dbReference type="Proteomes" id="UP000019478">
    <property type="component" value="Unassembled WGS sequence"/>
</dbReference>
<evidence type="ECO:0000313" key="9">
    <source>
        <dbReference type="EMBL" id="EXJ86819.1"/>
    </source>
</evidence>
<gene>
    <name evidence="9" type="ORF">A1O3_03773</name>
</gene>
<organism evidence="9 10">
    <name type="scientific">Capronia epimyces CBS 606.96</name>
    <dbReference type="NCBI Taxonomy" id="1182542"/>
    <lineage>
        <taxon>Eukaryota</taxon>
        <taxon>Fungi</taxon>
        <taxon>Dikarya</taxon>
        <taxon>Ascomycota</taxon>
        <taxon>Pezizomycotina</taxon>
        <taxon>Eurotiomycetes</taxon>
        <taxon>Chaetothyriomycetidae</taxon>
        <taxon>Chaetothyriales</taxon>
        <taxon>Herpotrichiellaceae</taxon>
        <taxon>Capronia</taxon>
    </lineage>
</organism>
<dbReference type="GeneID" id="19167898"/>
<comment type="caution">
    <text evidence="9">The sequence shown here is derived from an EMBL/GenBank/DDBJ whole genome shotgun (WGS) entry which is preliminary data.</text>
</comment>
<evidence type="ECO:0000313" key="10">
    <source>
        <dbReference type="Proteomes" id="UP000019478"/>
    </source>
</evidence>
<reference evidence="9 10" key="1">
    <citation type="submission" date="2013-03" db="EMBL/GenBank/DDBJ databases">
        <title>The Genome Sequence of Capronia epimyces CBS 606.96.</title>
        <authorList>
            <consortium name="The Broad Institute Genomics Platform"/>
            <person name="Cuomo C."/>
            <person name="de Hoog S."/>
            <person name="Gorbushina A."/>
            <person name="Walker B."/>
            <person name="Young S.K."/>
            <person name="Zeng Q."/>
            <person name="Gargeya S."/>
            <person name="Fitzgerald M."/>
            <person name="Haas B."/>
            <person name="Abouelleil A."/>
            <person name="Allen A.W."/>
            <person name="Alvarado L."/>
            <person name="Arachchi H.M."/>
            <person name="Berlin A.M."/>
            <person name="Chapman S.B."/>
            <person name="Gainer-Dewar J."/>
            <person name="Goldberg J."/>
            <person name="Griggs A."/>
            <person name="Gujja S."/>
            <person name="Hansen M."/>
            <person name="Howarth C."/>
            <person name="Imamovic A."/>
            <person name="Ireland A."/>
            <person name="Larimer J."/>
            <person name="McCowan C."/>
            <person name="Murphy C."/>
            <person name="Pearson M."/>
            <person name="Poon T.W."/>
            <person name="Priest M."/>
            <person name="Roberts A."/>
            <person name="Saif S."/>
            <person name="Shea T."/>
            <person name="Sisk P."/>
            <person name="Sykes S."/>
            <person name="Wortman J."/>
            <person name="Nusbaum C."/>
            <person name="Birren B."/>
        </authorList>
    </citation>
    <scope>NUCLEOTIDE SEQUENCE [LARGE SCALE GENOMIC DNA]</scope>
    <source>
        <strain evidence="9 10">CBS 606.96</strain>
    </source>
</reference>
<dbReference type="Pfam" id="PF07690">
    <property type="entry name" value="MFS_1"/>
    <property type="match status" value="1"/>
</dbReference>
<feature type="transmembrane region" description="Helical" evidence="7">
    <location>
        <begin position="239"/>
        <end position="261"/>
    </location>
</feature>
<dbReference type="Gene3D" id="1.20.1250.20">
    <property type="entry name" value="MFS general substrate transporter like domains"/>
    <property type="match status" value="1"/>
</dbReference>
<evidence type="ECO:0000256" key="7">
    <source>
        <dbReference type="SAM" id="Phobius"/>
    </source>
</evidence>
<feature type="transmembrane region" description="Helical" evidence="7">
    <location>
        <begin position="474"/>
        <end position="494"/>
    </location>
</feature>
<comment type="similarity">
    <text evidence="6">Belongs to the major facilitator superfamily. Allantoate permease family.</text>
</comment>
<feature type="transmembrane region" description="Helical" evidence="7">
    <location>
        <begin position="205"/>
        <end position="227"/>
    </location>
</feature>
<evidence type="ECO:0000256" key="1">
    <source>
        <dbReference type="ARBA" id="ARBA00004141"/>
    </source>
</evidence>
<keyword evidence="3 7" id="KW-0812">Transmembrane</keyword>
<accession>W9YX13</accession>
<dbReference type="InterPro" id="IPR036259">
    <property type="entry name" value="MFS_trans_sf"/>
</dbReference>
<comment type="subcellular location">
    <subcellularLocation>
        <location evidence="1">Membrane</location>
        <topology evidence="1">Multi-pass membrane protein</topology>
    </subcellularLocation>
</comment>
<feature type="transmembrane region" description="Helical" evidence="7">
    <location>
        <begin position="77"/>
        <end position="97"/>
    </location>
</feature>
<evidence type="ECO:0000256" key="4">
    <source>
        <dbReference type="ARBA" id="ARBA00022989"/>
    </source>
</evidence>
<evidence type="ECO:0000259" key="8">
    <source>
        <dbReference type="PROSITE" id="PS50850"/>
    </source>
</evidence>
<feature type="transmembrane region" description="Helical" evidence="7">
    <location>
        <begin position="145"/>
        <end position="165"/>
    </location>
</feature>
<dbReference type="HOGENOM" id="CLU_001265_4_2_1"/>
<dbReference type="SUPFAM" id="SSF103473">
    <property type="entry name" value="MFS general substrate transporter"/>
    <property type="match status" value="1"/>
</dbReference>
<feature type="domain" description="Major facilitator superfamily (MFS) profile" evidence="8">
    <location>
        <begin position="79"/>
        <end position="508"/>
    </location>
</feature>
<dbReference type="AlphaFoldDB" id="W9YX13"/>
<dbReference type="PANTHER" id="PTHR43791:SF15">
    <property type="entry name" value="TRANSPORTER SEO1-RELATED"/>
    <property type="match status" value="1"/>
</dbReference>
<dbReference type="PROSITE" id="PS50850">
    <property type="entry name" value="MFS"/>
    <property type="match status" value="1"/>
</dbReference>
<dbReference type="eggNOG" id="KOG2533">
    <property type="taxonomic scope" value="Eukaryota"/>
</dbReference>
<feature type="transmembrane region" description="Helical" evidence="7">
    <location>
        <begin position="171"/>
        <end position="193"/>
    </location>
</feature>
<feature type="transmembrane region" description="Helical" evidence="7">
    <location>
        <begin position="346"/>
        <end position="369"/>
    </location>
</feature>
<evidence type="ECO:0000256" key="3">
    <source>
        <dbReference type="ARBA" id="ARBA00022692"/>
    </source>
</evidence>
<evidence type="ECO:0000256" key="5">
    <source>
        <dbReference type="ARBA" id="ARBA00023136"/>
    </source>
</evidence>
<keyword evidence="5 7" id="KW-0472">Membrane</keyword>
<dbReference type="PANTHER" id="PTHR43791">
    <property type="entry name" value="PERMEASE-RELATED"/>
    <property type="match status" value="1"/>
</dbReference>
<dbReference type="GO" id="GO:0022857">
    <property type="term" value="F:transmembrane transporter activity"/>
    <property type="evidence" value="ECO:0007669"/>
    <property type="project" value="InterPro"/>
</dbReference>
<proteinExistence type="inferred from homology"/>
<sequence length="508" mass="57366">MASADLAALEPTKPTLTVRPTKGDETVLSQEIVSEDEYDTGRERANRNAGKTKGHFFRWFDPEDGPLERRLLWKLDFYILAFACAGYIMFYIDRGILSNAYVSGMKKDLKLYGNELVQLNTVYRCGTSVSNIPATVLITKYRSQYIVPSLVLIWGVFTVMSFRAGSFGELVVYRLFVGLAEGPFFCSIEYVLGSWYRADEIVRRAGIFYISSSIGQIITGLLAARIYTDLDGALGHAGWRWMYLIGGLMALPIALFGIFTFPGTPNHGKRWVLTDEEFALAKERMVVAGRKEPVGFSWSLVRRFLGRWHFWLLVPWNVSWLMGFLSETQGVYTLWLKSHKAYNTAQVNRLTSVAPAIGVITIALFSFLADKYGPKSRLWIVGIVAVIGVIANMGFALYDHTSFAYKWFTYAESYTEVSLSSLQYSWANVICRDDAEERAFVVSAMLAVGSACDAWVPNVFFKTTDSPKWVNGHIFQAATMPVYFGLTATVYYFNKRAERRRSIKDNEG</sequence>
<dbReference type="InterPro" id="IPR011701">
    <property type="entry name" value="MFS"/>
</dbReference>
<dbReference type="OrthoDB" id="3639251at2759"/>
<dbReference type="GO" id="GO:0016020">
    <property type="term" value="C:membrane"/>
    <property type="evidence" value="ECO:0007669"/>
    <property type="project" value="UniProtKB-SubCell"/>
</dbReference>
<feature type="transmembrane region" description="Helical" evidence="7">
    <location>
        <begin position="308"/>
        <end position="326"/>
    </location>
</feature>
<evidence type="ECO:0000256" key="6">
    <source>
        <dbReference type="ARBA" id="ARBA00037968"/>
    </source>
</evidence>
<dbReference type="InterPro" id="IPR020846">
    <property type="entry name" value="MFS_dom"/>
</dbReference>
<dbReference type="EMBL" id="AMGY01000003">
    <property type="protein sequence ID" value="EXJ86819.1"/>
    <property type="molecule type" value="Genomic_DNA"/>
</dbReference>
<keyword evidence="4 7" id="KW-1133">Transmembrane helix</keyword>
<dbReference type="FunFam" id="1.20.1250.20:FF:000065">
    <property type="entry name" value="Putative MFS pantothenate transporter"/>
    <property type="match status" value="1"/>
</dbReference>
<keyword evidence="2" id="KW-0813">Transport</keyword>
<dbReference type="RefSeq" id="XP_007732098.1">
    <property type="nucleotide sequence ID" value="XM_007733908.1"/>
</dbReference>
<feature type="transmembrane region" description="Helical" evidence="7">
    <location>
        <begin position="378"/>
        <end position="398"/>
    </location>
</feature>
<evidence type="ECO:0000256" key="2">
    <source>
        <dbReference type="ARBA" id="ARBA00022448"/>
    </source>
</evidence>
<protein>
    <recommendedName>
        <fullName evidence="8">Major facilitator superfamily (MFS) profile domain-containing protein</fullName>
    </recommendedName>
</protein>
<name>W9YX13_9EURO</name>
<keyword evidence="10" id="KW-1185">Reference proteome</keyword>